<evidence type="ECO:0000259" key="5">
    <source>
        <dbReference type="PROSITE" id="PS51833"/>
    </source>
</evidence>
<reference evidence="6 7" key="1">
    <citation type="submission" date="2016-10" db="EMBL/GenBank/DDBJ databases">
        <authorList>
            <person name="de Groot N.N."/>
        </authorList>
    </citation>
    <scope>NUCLEOTIDE SEQUENCE [LARGE SCALE GENOMIC DNA]</scope>
    <source>
        <strain evidence="6 7">DSM 15269</strain>
    </source>
</reference>
<organism evidence="6 7">
    <name type="scientific">Desulfonauticus submarinus</name>
    <dbReference type="NCBI Taxonomy" id="206665"/>
    <lineage>
        <taxon>Bacteria</taxon>
        <taxon>Pseudomonadati</taxon>
        <taxon>Thermodesulfobacteriota</taxon>
        <taxon>Desulfovibrionia</taxon>
        <taxon>Desulfovibrionales</taxon>
        <taxon>Desulfonauticaceae</taxon>
        <taxon>Desulfonauticus</taxon>
    </lineage>
</organism>
<dbReference type="EC" id="2.7.7.65" evidence="1"/>
<feature type="domain" description="PAS" evidence="3">
    <location>
        <begin position="562"/>
        <end position="598"/>
    </location>
</feature>
<dbReference type="PANTHER" id="PTHR45138">
    <property type="entry name" value="REGULATORY COMPONENTS OF SENSORY TRANSDUCTION SYSTEM"/>
    <property type="match status" value="1"/>
</dbReference>
<dbReference type="GO" id="GO:0005886">
    <property type="term" value="C:plasma membrane"/>
    <property type="evidence" value="ECO:0007669"/>
    <property type="project" value="TreeGrafter"/>
</dbReference>
<dbReference type="PROSITE" id="PS50112">
    <property type="entry name" value="PAS"/>
    <property type="match status" value="1"/>
</dbReference>
<dbReference type="EMBL" id="FNIN01000006">
    <property type="protein sequence ID" value="SDN76210.1"/>
    <property type="molecule type" value="Genomic_DNA"/>
</dbReference>
<dbReference type="InterPro" id="IPR035965">
    <property type="entry name" value="PAS-like_dom_sf"/>
</dbReference>
<dbReference type="SMART" id="SM00267">
    <property type="entry name" value="GGDEF"/>
    <property type="match status" value="1"/>
</dbReference>
<feature type="domain" description="GGDEF" evidence="4">
    <location>
        <begin position="704"/>
        <end position="829"/>
    </location>
</feature>
<keyword evidence="7" id="KW-1185">Reference proteome</keyword>
<dbReference type="NCBIfam" id="TIGR00254">
    <property type="entry name" value="GGDEF"/>
    <property type="match status" value="1"/>
</dbReference>
<evidence type="ECO:0000313" key="6">
    <source>
        <dbReference type="EMBL" id="SDN76210.1"/>
    </source>
</evidence>
<dbReference type="PROSITE" id="PS50887">
    <property type="entry name" value="GGDEF"/>
    <property type="match status" value="1"/>
</dbReference>
<dbReference type="SUPFAM" id="SSF55073">
    <property type="entry name" value="Nucleotide cyclase"/>
    <property type="match status" value="1"/>
</dbReference>
<dbReference type="STRING" id="206665.SAMN04488516_10689"/>
<accession>A0A1H0E1E5</accession>
<dbReference type="Gene3D" id="3.30.450.20">
    <property type="entry name" value="PAS domain"/>
    <property type="match status" value="2"/>
</dbReference>
<dbReference type="InterPro" id="IPR013976">
    <property type="entry name" value="HDOD"/>
</dbReference>
<gene>
    <name evidence="6" type="ORF">SAMN04488516_10689</name>
</gene>
<dbReference type="InterPro" id="IPR000014">
    <property type="entry name" value="PAS"/>
</dbReference>
<dbReference type="SUPFAM" id="SSF109604">
    <property type="entry name" value="HD-domain/PDEase-like"/>
    <property type="match status" value="1"/>
</dbReference>
<dbReference type="Proteomes" id="UP000199602">
    <property type="component" value="Unassembled WGS sequence"/>
</dbReference>
<dbReference type="GO" id="GO:1902201">
    <property type="term" value="P:negative regulation of bacterial-type flagellum-dependent cell motility"/>
    <property type="evidence" value="ECO:0007669"/>
    <property type="project" value="TreeGrafter"/>
</dbReference>
<feature type="domain" description="HDOD" evidence="5">
    <location>
        <begin position="19"/>
        <end position="221"/>
    </location>
</feature>
<protein>
    <recommendedName>
        <fullName evidence="1">diguanylate cyclase</fullName>
        <ecNumber evidence="1">2.7.7.65</ecNumber>
    </recommendedName>
</protein>
<evidence type="ECO:0000313" key="7">
    <source>
        <dbReference type="Proteomes" id="UP000199602"/>
    </source>
</evidence>
<dbReference type="InterPro" id="IPR050469">
    <property type="entry name" value="Diguanylate_Cyclase"/>
</dbReference>
<dbReference type="RefSeq" id="WP_092065388.1">
    <property type="nucleotide sequence ID" value="NZ_FNIN01000006.1"/>
</dbReference>
<dbReference type="PROSITE" id="PS51833">
    <property type="entry name" value="HDOD"/>
    <property type="match status" value="1"/>
</dbReference>
<dbReference type="Pfam" id="PF13188">
    <property type="entry name" value="PAS_8"/>
    <property type="match status" value="1"/>
</dbReference>
<dbReference type="InterPro" id="IPR029787">
    <property type="entry name" value="Nucleotide_cyclase"/>
</dbReference>
<dbReference type="Gene3D" id="1.10.3210.10">
    <property type="entry name" value="Hypothetical protein af1432"/>
    <property type="match status" value="1"/>
</dbReference>
<proteinExistence type="predicted"/>
<sequence>MNKGKIPAKLKLSLKEAMSATFPPAMSSLLQEATSSEPDFNKLAQIISYDPALTTTILTLINSPYYGLQEKVHNLKRAAVILGTKEILKIALSVTFQKNLSLKFQSCDVLKYRTWRQLVWAAVSSEVLASLLCPEEADIIYTATLLKDLSLLLICCLEDEEVDEFTQICYDGDNLISLKKDQIERERELWGVSHPEITLALLKTWNFPLNEIFQGIKYHHDIDHVESHIPSVQAMILGTLWAEAEFEDSSTVALFKIKELLRLLLNIDDKKFYELRTLIHTNFISVCETLGLKEEQEKVCFYTFPIEKIQNFYHLLQEVETAKDVQEVAHLISRHFFWLWGIKNFCLGLSSPITGKRLAFEINEGKISILQETDCVPDSCSKICSKKTCLKLKANNKLFGCICLSQPVSPDEKELQLYTSLLTQKYKTFYFRYLETKGKALVLDLIPVGIMRLDKKGKILQINSFAKKIFQVKSELRGLSFHNAMKNLLGLKLDEEWKSFLQKKISSYSKLYCPLSPEKSIENSPCFNFSASWRILEGTEQILVIVQNIQEITNLENEILYQQNFLKALISSMQDIVLTVDQDGRIIFTSPCISHLKGKNFFKVSSPSSPIKFRWGREILKEQNVPFEINLCLNGESLSLEILVSPLKEEASYLVVGRDLTVIKRLEQKIRQQAAFDHLSKVYNRHQFAVFLGREIKRARRTQKGLGLIFFDLDKFKEYNDLHGHQQGDNIIRQFGQILIKNSRQGLDFPCRYGGDEFVLLVSEVSKEALDIIAKRIKNCFDRLYKKEVSLSIGLTTLRDNDTEESFISRADNAAYKAKRMGGDKIVWE</sequence>
<name>A0A1H0E1E5_9BACT</name>
<dbReference type="OrthoDB" id="5437367at2"/>
<dbReference type="PANTHER" id="PTHR45138:SF9">
    <property type="entry name" value="DIGUANYLATE CYCLASE DGCM-RELATED"/>
    <property type="match status" value="1"/>
</dbReference>
<dbReference type="Pfam" id="PF00990">
    <property type="entry name" value="GGDEF"/>
    <property type="match status" value="1"/>
</dbReference>
<dbReference type="SUPFAM" id="SSF55785">
    <property type="entry name" value="PYP-like sensor domain (PAS domain)"/>
    <property type="match status" value="1"/>
</dbReference>
<evidence type="ECO:0000259" key="4">
    <source>
        <dbReference type="PROSITE" id="PS50887"/>
    </source>
</evidence>
<dbReference type="Gene3D" id="3.30.70.270">
    <property type="match status" value="1"/>
</dbReference>
<evidence type="ECO:0000256" key="2">
    <source>
        <dbReference type="ARBA" id="ARBA00034247"/>
    </source>
</evidence>
<comment type="catalytic activity">
    <reaction evidence="2">
        <text>2 GTP = 3',3'-c-di-GMP + 2 diphosphate</text>
        <dbReference type="Rhea" id="RHEA:24898"/>
        <dbReference type="ChEBI" id="CHEBI:33019"/>
        <dbReference type="ChEBI" id="CHEBI:37565"/>
        <dbReference type="ChEBI" id="CHEBI:58805"/>
        <dbReference type="EC" id="2.7.7.65"/>
    </reaction>
</comment>
<dbReference type="AlphaFoldDB" id="A0A1H0E1E5"/>
<evidence type="ECO:0000256" key="1">
    <source>
        <dbReference type="ARBA" id="ARBA00012528"/>
    </source>
</evidence>
<dbReference type="CDD" id="cd01949">
    <property type="entry name" value="GGDEF"/>
    <property type="match status" value="1"/>
</dbReference>
<evidence type="ECO:0000259" key="3">
    <source>
        <dbReference type="PROSITE" id="PS50112"/>
    </source>
</evidence>
<dbReference type="GO" id="GO:0043709">
    <property type="term" value="P:cell adhesion involved in single-species biofilm formation"/>
    <property type="evidence" value="ECO:0007669"/>
    <property type="project" value="TreeGrafter"/>
</dbReference>
<dbReference type="GO" id="GO:0052621">
    <property type="term" value="F:diguanylate cyclase activity"/>
    <property type="evidence" value="ECO:0007669"/>
    <property type="project" value="UniProtKB-EC"/>
</dbReference>
<dbReference type="InterPro" id="IPR043128">
    <property type="entry name" value="Rev_trsase/Diguanyl_cyclase"/>
</dbReference>
<dbReference type="Pfam" id="PF08668">
    <property type="entry name" value="HDOD"/>
    <property type="match status" value="1"/>
</dbReference>
<dbReference type="InterPro" id="IPR000160">
    <property type="entry name" value="GGDEF_dom"/>
</dbReference>